<dbReference type="PANTHER" id="PTHR11236:SF50">
    <property type="entry name" value="AMINODEOXYCHORISMATE SYNTHASE COMPONENT 1"/>
    <property type="match status" value="1"/>
</dbReference>
<dbReference type="GO" id="GO:0046820">
    <property type="term" value="F:4-amino-4-deoxychorismate synthase activity"/>
    <property type="evidence" value="ECO:0007669"/>
    <property type="project" value="TreeGrafter"/>
</dbReference>
<protein>
    <submittedName>
        <fullName evidence="2">Anthranilate synthase component I family protein</fullName>
    </submittedName>
</protein>
<dbReference type="InterPro" id="IPR005801">
    <property type="entry name" value="ADC_synthase"/>
</dbReference>
<dbReference type="SUPFAM" id="SSF56322">
    <property type="entry name" value="ADC synthase"/>
    <property type="match status" value="1"/>
</dbReference>
<gene>
    <name evidence="2" type="ORF">GNZ18_22925</name>
</gene>
<dbReference type="InterPro" id="IPR015890">
    <property type="entry name" value="Chorismate_C"/>
</dbReference>
<feature type="domain" description="Chorismate-utilising enzyme C-terminal" evidence="1">
    <location>
        <begin position="74"/>
        <end position="317"/>
    </location>
</feature>
<dbReference type="EMBL" id="WOFH01000008">
    <property type="protein sequence ID" value="MUN39433.1"/>
    <property type="molecule type" value="Genomic_DNA"/>
</dbReference>
<dbReference type="PANTHER" id="PTHR11236">
    <property type="entry name" value="AMINOBENZOATE/ANTHRANILATE SYNTHASE"/>
    <property type="match status" value="1"/>
</dbReference>
<organism evidence="2 3">
    <name type="scientific">Actinomadura litoris</name>
    <dbReference type="NCBI Taxonomy" id="2678616"/>
    <lineage>
        <taxon>Bacteria</taxon>
        <taxon>Bacillati</taxon>
        <taxon>Actinomycetota</taxon>
        <taxon>Actinomycetes</taxon>
        <taxon>Streptosporangiales</taxon>
        <taxon>Thermomonosporaceae</taxon>
        <taxon>Actinomadura</taxon>
    </lineage>
</organism>
<evidence type="ECO:0000313" key="3">
    <source>
        <dbReference type="Proteomes" id="UP000432015"/>
    </source>
</evidence>
<evidence type="ECO:0000313" key="2">
    <source>
        <dbReference type="EMBL" id="MUN39433.1"/>
    </source>
</evidence>
<sequence length="341" mass="36193">MRPAVNFAYAGGLLATGLADVTDDPAALDSRGWWAVVVTYEGEVTCARFDDVRPARHPGGVWRAPGEWASSLDEARYVAGVERIRDAIADGIVYQANLCRVLSAPLADGADIAGLGARLARGNPAPYAMTLRVPGLEVACASPELYLRRDGDVVESRPIKGTGRTAADLLPKDEAENIMIVDLVRNDLGRVAETGSVRVPGLCELEEHPGLVHLVSTVRARVTRGGWPGLLAATFPPGSVTGAPKSSALALLDELEPVPRGPYCGAVGWVDADSRRGALAVGIRSFWAVDGVLRFGTGAGITWGSDPRGEWRETELKAARLLEVASGERAQDLDERGTARR</sequence>
<dbReference type="Gene3D" id="3.60.120.10">
    <property type="entry name" value="Anthranilate synthase"/>
    <property type="match status" value="1"/>
</dbReference>
<dbReference type="Proteomes" id="UP000432015">
    <property type="component" value="Unassembled WGS sequence"/>
</dbReference>
<keyword evidence="3" id="KW-1185">Reference proteome</keyword>
<reference evidence="2 3" key="1">
    <citation type="submission" date="2019-11" db="EMBL/GenBank/DDBJ databases">
        <authorList>
            <person name="Cao P."/>
        </authorList>
    </citation>
    <scope>NUCLEOTIDE SEQUENCE [LARGE SCALE GENOMIC DNA]</scope>
    <source>
        <strain evidence="2 3">NEAU-AAG5</strain>
    </source>
</reference>
<name>A0A7K1L571_9ACTN</name>
<proteinExistence type="predicted"/>
<accession>A0A7K1L571</accession>
<dbReference type="PRINTS" id="PR00095">
    <property type="entry name" value="ANTSNTHASEI"/>
</dbReference>
<dbReference type="GO" id="GO:0000162">
    <property type="term" value="P:L-tryptophan biosynthetic process"/>
    <property type="evidence" value="ECO:0007669"/>
    <property type="project" value="TreeGrafter"/>
</dbReference>
<dbReference type="AlphaFoldDB" id="A0A7K1L571"/>
<evidence type="ECO:0000259" key="1">
    <source>
        <dbReference type="Pfam" id="PF00425"/>
    </source>
</evidence>
<comment type="caution">
    <text evidence="2">The sequence shown here is derived from an EMBL/GenBank/DDBJ whole genome shotgun (WGS) entry which is preliminary data.</text>
</comment>
<dbReference type="Pfam" id="PF00425">
    <property type="entry name" value="Chorismate_bind"/>
    <property type="match status" value="1"/>
</dbReference>
<dbReference type="InterPro" id="IPR019999">
    <property type="entry name" value="Anth_synth_I-like"/>
</dbReference>